<proteinExistence type="predicted"/>
<accession>A0ABW4BLS7</accession>
<name>A0ABW4BLS7_9LACO</name>
<sequence>MQQWQICRTKLTNEAISDTDYLISIDETGTPTLKNLNESSPKQLRWFTISCCIFNKDCINDNAEKIMNLKNNFWQDGNYHGHRIYLHSRDIRRKQGPFNLDNTLYSKFINELGNCISDIDFTVCSASIDKWAHVKQYSHPAPVYDLALKFMLERIVMFLSHKSSTGILLLECRGWKEDNELLSQIVAYLKNGTGYFSSEKLKCIKGIYFEKKRTKDQNKSYWPFELSDIAAHNLNEYAATNEKTKIFSLIEPKIIGYPNKIDGRGIKKFP</sequence>
<evidence type="ECO:0000313" key="1">
    <source>
        <dbReference type="EMBL" id="MFD1410781.1"/>
    </source>
</evidence>
<dbReference type="Pfam" id="PF12686">
    <property type="entry name" value="DUF3800"/>
    <property type="match status" value="1"/>
</dbReference>
<dbReference type="InterPro" id="IPR024524">
    <property type="entry name" value="DUF3800"/>
</dbReference>
<keyword evidence="2" id="KW-1185">Reference proteome</keyword>
<reference evidence="2" key="1">
    <citation type="journal article" date="2019" name="Int. J. Syst. Evol. Microbiol.">
        <title>The Global Catalogue of Microorganisms (GCM) 10K type strain sequencing project: providing services to taxonomists for standard genome sequencing and annotation.</title>
        <authorList>
            <consortium name="The Broad Institute Genomics Platform"/>
            <consortium name="The Broad Institute Genome Sequencing Center for Infectious Disease"/>
            <person name="Wu L."/>
            <person name="Ma J."/>
        </authorList>
    </citation>
    <scope>NUCLEOTIDE SEQUENCE [LARGE SCALE GENOMIC DNA]</scope>
    <source>
        <strain evidence="2">CCM 8937</strain>
    </source>
</reference>
<dbReference type="Proteomes" id="UP001597191">
    <property type="component" value="Unassembled WGS sequence"/>
</dbReference>
<gene>
    <name evidence="1" type="ORF">ACFQ4R_04020</name>
</gene>
<evidence type="ECO:0000313" key="2">
    <source>
        <dbReference type="Proteomes" id="UP001597191"/>
    </source>
</evidence>
<protein>
    <submittedName>
        <fullName evidence="1">DUF3800 domain-containing protein</fullName>
    </submittedName>
</protein>
<dbReference type="EMBL" id="JBHTOH010000025">
    <property type="protein sequence ID" value="MFD1410781.1"/>
    <property type="molecule type" value="Genomic_DNA"/>
</dbReference>
<dbReference type="RefSeq" id="WP_125647871.1">
    <property type="nucleotide sequence ID" value="NZ_JBHTOH010000025.1"/>
</dbReference>
<organism evidence="1 2">
    <name type="scientific">Lapidilactobacillus gannanensis</name>
    <dbReference type="NCBI Taxonomy" id="2486002"/>
    <lineage>
        <taxon>Bacteria</taxon>
        <taxon>Bacillati</taxon>
        <taxon>Bacillota</taxon>
        <taxon>Bacilli</taxon>
        <taxon>Lactobacillales</taxon>
        <taxon>Lactobacillaceae</taxon>
        <taxon>Lapidilactobacillus</taxon>
    </lineage>
</organism>
<comment type="caution">
    <text evidence="1">The sequence shown here is derived from an EMBL/GenBank/DDBJ whole genome shotgun (WGS) entry which is preliminary data.</text>
</comment>